<proteinExistence type="predicted"/>
<evidence type="ECO:0000313" key="2">
    <source>
        <dbReference type="EMBL" id="KJA16772.1"/>
    </source>
</evidence>
<evidence type="ECO:0000256" key="1">
    <source>
        <dbReference type="SAM" id="MobiDB-lite"/>
    </source>
</evidence>
<feature type="region of interest" description="Disordered" evidence="1">
    <location>
        <begin position="50"/>
        <end position="88"/>
    </location>
</feature>
<reference evidence="3" key="1">
    <citation type="submission" date="2014-04" db="EMBL/GenBank/DDBJ databases">
        <title>Evolutionary Origins and Diversification of the Mycorrhizal Mutualists.</title>
        <authorList>
            <consortium name="DOE Joint Genome Institute"/>
            <consortium name="Mycorrhizal Genomics Consortium"/>
            <person name="Kohler A."/>
            <person name="Kuo A."/>
            <person name="Nagy L.G."/>
            <person name="Floudas D."/>
            <person name="Copeland A."/>
            <person name="Barry K.W."/>
            <person name="Cichocki N."/>
            <person name="Veneault-Fourrey C."/>
            <person name="LaButti K."/>
            <person name="Lindquist E.A."/>
            <person name="Lipzen A."/>
            <person name="Lundell T."/>
            <person name="Morin E."/>
            <person name="Murat C."/>
            <person name="Riley R."/>
            <person name="Ohm R."/>
            <person name="Sun H."/>
            <person name="Tunlid A."/>
            <person name="Henrissat B."/>
            <person name="Grigoriev I.V."/>
            <person name="Hibbett D.S."/>
            <person name="Martin F."/>
        </authorList>
    </citation>
    <scope>NUCLEOTIDE SEQUENCE [LARGE SCALE GENOMIC DNA]</scope>
    <source>
        <strain evidence="3">FD-334 SS-4</strain>
    </source>
</reference>
<gene>
    <name evidence="2" type="ORF">HYPSUDRAFT_47041</name>
</gene>
<evidence type="ECO:0000313" key="3">
    <source>
        <dbReference type="Proteomes" id="UP000054270"/>
    </source>
</evidence>
<accession>A0A0D2KQ82</accession>
<organism evidence="2 3">
    <name type="scientific">Hypholoma sublateritium (strain FD-334 SS-4)</name>
    <dbReference type="NCBI Taxonomy" id="945553"/>
    <lineage>
        <taxon>Eukaryota</taxon>
        <taxon>Fungi</taxon>
        <taxon>Dikarya</taxon>
        <taxon>Basidiomycota</taxon>
        <taxon>Agaricomycotina</taxon>
        <taxon>Agaricomycetes</taxon>
        <taxon>Agaricomycetidae</taxon>
        <taxon>Agaricales</taxon>
        <taxon>Agaricineae</taxon>
        <taxon>Strophariaceae</taxon>
        <taxon>Hypholoma</taxon>
    </lineage>
</organism>
<dbReference type="AlphaFoldDB" id="A0A0D2KQ82"/>
<keyword evidence="3" id="KW-1185">Reference proteome</keyword>
<sequence>MTCRSSSSVNLGDLTGCSCLSSEPSCALFPRSPDGKVILPNPLYLARDGQTKTHQHDIQGLSNARRARASSRAESDPGSEYQVPTSPETVFVVPSSPEKRVDNYAQLSSLPEFRAFKLNHNGRLETRRRANTESTAQKTKGKPDCMEEIRVSRRTKKQAYVRSGTHDFCIRLYSLDDSDKNKD</sequence>
<protein>
    <submittedName>
        <fullName evidence="2">Uncharacterized protein</fullName>
    </submittedName>
</protein>
<dbReference type="EMBL" id="KN817615">
    <property type="protein sequence ID" value="KJA16772.1"/>
    <property type="molecule type" value="Genomic_DNA"/>
</dbReference>
<dbReference type="Proteomes" id="UP000054270">
    <property type="component" value="Unassembled WGS sequence"/>
</dbReference>
<dbReference type="OrthoDB" id="3061038at2759"/>
<name>A0A0D2KQ82_HYPSF</name>